<dbReference type="SUPFAM" id="SSF58014">
    <property type="entry name" value="Coiled-coil domain of nucleotide exchange factor GrpE"/>
    <property type="match status" value="1"/>
</dbReference>
<evidence type="ECO:0000256" key="3">
    <source>
        <dbReference type="HAMAP-Rule" id="MF_01151"/>
    </source>
</evidence>
<keyword evidence="3 4" id="KW-0346">Stress response</keyword>
<comment type="subunit">
    <text evidence="3">Homodimer.</text>
</comment>
<dbReference type="InterPro" id="IPR013805">
    <property type="entry name" value="GrpE_CC"/>
</dbReference>
<dbReference type="SUPFAM" id="SSF51064">
    <property type="entry name" value="Head domain of nucleotide exchange factor GrpE"/>
    <property type="match status" value="1"/>
</dbReference>
<dbReference type="Gene3D" id="3.90.20.20">
    <property type="match status" value="1"/>
</dbReference>
<dbReference type="Proteomes" id="UP000185490">
    <property type="component" value="Chromosome"/>
</dbReference>
<comment type="subcellular location">
    <subcellularLocation>
        <location evidence="3">Cytoplasm</location>
    </subcellularLocation>
</comment>
<dbReference type="PROSITE" id="PS01071">
    <property type="entry name" value="GRPE"/>
    <property type="match status" value="1"/>
</dbReference>
<evidence type="ECO:0000256" key="5">
    <source>
        <dbReference type="RuleBase" id="RU004478"/>
    </source>
</evidence>
<evidence type="ECO:0000256" key="1">
    <source>
        <dbReference type="ARBA" id="ARBA00009054"/>
    </source>
</evidence>
<dbReference type="PANTHER" id="PTHR21237">
    <property type="entry name" value="GRPE PROTEIN"/>
    <property type="match status" value="1"/>
</dbReference>
<reference evidence="7 8" key="1">
    <citation type="submission" date="2014-02" db="EMBL/GenBank/DDBJ databases">
        <title>Diversity of Thermotogales isolates from hydrothermal vents.</title>
        <authorList>
            <person name="Haverkamp T.H.A."/>
            <person name="Lossouarn J."/>
            <person name="Geslin C."/>
            <person name="Nesbo C.L."/>
        </authorList>
    </citation>
    <scope>NUCLEOTIDE SEQUENCE [LARGE SCALE GENOMIC DNA]</scope>
    <source>
        <strain evidence="7 8">431</strain>
    </source>
</reference>
<gene>
    <name evidence="3" type="primary">grpE</name>
    <name evidence="7" type="ORF">BW47_00485</name>
</gene>
<sequence>MEKERKINNNNTEKIKKEETKKDERDVIKEQKERIVELEKQLVEIENYARMLKAQFENYKKDVVKGKEQIVVSTVGKILESFLPILDDFKRSFRNATEEEKEMHFYKAIEIVYKNFVKILNNFGLEEVKVGAKFDPFEHEAVERIEDEEKEEYSIVEVVEDGYKFKGRILKPAKVKVSVKPRR</sequence>
<comment type="function">
    <text evidence="3 4">Participates actively in the response to hyperosmotic and heat shock by preventing the aggregation of stress-denatured proteins, in association with DnaK and GrpE. It is the nucleotide exchange factor for DnaK and may function as a thermosensor. Unfolded proteins bind initially to DnaJ; upon interaction with the DnaJ-bound protein, DnaK hydrolyzes its bound ATP, resulting in the formation of a stable complex. GrpE releases ADP from DnaK; ATP binding to DnaK triggers the release of the substrate protein, thus completing the reaction cycle. Several rounds of ATP-dependent interactions between DnaJ, DnaK and GrpE are required for fully efficient folding.</text>
</comment>
<organism evidence="7 8">
    <name type="scientific">Thermosipho melanesiensis</name>
    <dbReference type="NCBI Taxonomy" id="46541"/>
    <lineage>
        <taxon>Bacteria</taxon>
        <taxon>Thermotogati</taxon>
        <taxon>Thermotogota</taxon>
        <taxon>Thermotogae</taxon>
        <taxon>Thermotogales</taxon>
        <taxon>Fervidobacteriaceae</taxon>
        <taxon>Thermosipho</taxon>
    </lineage>
</organism>
<protein>
    <recommendedName>
        <fullName evidence="3 4">Protein GrpE</fullName>
    </recommendedName>
    <alternativeName>
        <fullName evidence="3">HSP-70 cofactor</fullName>
    </alternativeName>
</protein>
<keyword evidence="3" id="KW-0963">Cytoplasm</keyword>
<dbReference type="RefSeq" id="WP_012056327.1">
    <property type="nucleotide sequence ID" value="NZ_CP007389.1"/>
</dbReference>
<accession>A0ABM6GCU1</accession>
<evidence type="ECO:0000256" key="6">
    <source>
        <dbReference type="SAM" id="MobiDB-lite"/>
    </source>
</evidence>
<feature type="region of interest" description="Disordered" evidence="6">
    <location>
        <begin position="1"/>
        <end position="24"/>
    </location>
</feature>
<dbReference type="Pfam" id="PF01025">
    <property type="entry name" value="GrpE"/>
    <property type="match status" value="1"/>
</dbReference>
<keyword evidence="8" id="KW-1185">Reference proteome</keyword>
<evidence type="ECO:0000313" key="8">
    <source>
        <dbReference type="Proteomes" id="UP000185490"/>
    </source>
</evidence>
<dbReference type="HAMAP" id="MF_01151">
    <property type="entry name" value="GrpE"/>
    <property type="match status" value="1"/>
</dbReference>
<dbReference type="CDD" id="cd00446">
    <property type="entry name" value="GrpE"/>
    <property type="match status" value="1"/>
</dbReference>
<dbReference type="EMBL" id="CP007389">
    <property type="protein sequence ID" value="APT73169.1"/>
    <property type="molecule type" value="Genomic_DNA"/>
</dbReference>
<dbReference type="PANTHER" id="PTHR21237:SF23">
    <property type="entry name" value="GRPE PROTEIN HOMOLOG, MITOCHONDRIAL"/>
    <property type="match status" value="1"/>
</dbReference>
<name>A0ABM6GCU1_9BACT</name>
<evidence type="ECO:0000313" key="7">
    <source>
        <dbReference type="EMBL" id="APT73169.1"/>
    </source>
</evidence>
<comment type="similarity">
    <text evidence="1 3 5">Belongs to the GrpE family.</text>
</comment>
<proteinExistence type="inferred from homology"/>
<dbReference type="InterPro" id="IPR000740">
    <property type="entry name" value="GrpE"/>
</dbReference>
<evidence type="ECO:0000256" key="2">
    <source>
        <dbReference type="ARBA" id="ARBA00023186"/>
    </source>
</evidence>
<dbReference type="PRINTS" id="PR00773">
    <property type="entry name" value="GRPEPROTEIN"/>
</dbReference>
<dbReference type="InterPro" id="IPR009012">
    <property type="entry name" value="GrpE_head"/>
</dbReference>
<keyword evidence="2 3" id="KW-0143">Chaperone</keyword>
<evidence type="ECO:0000256" key="4">
    <source>
        <dbReference type="RuleBase" id="RU000639"/>
    </source>
</evidence>
<dbReference type="Gene3D" id="2.30.22.10">
    <property type="entry name" value="Head domain of nucleotide exchange factor GrpE"/>
    <property type="match status" value="1"/>
</dbReference>